<dbReference type="Proteomes" id="UP000030676">
    <property type="component" value="Unassembled WGS sequence"/>
</dbReference>
<proteinExistence type="predicted"/>
<dbReference type="HOGENOM" id="CLU_3207688_0_0_1"/>
<dbReference type="EMBL" id="KK034004">
    <property type="protein sequence ID" value="EXL64601.1"/>
    <property type="molecule type" value="Genomic_DNA"/>
</dbReference>
<dbReference type="AlphaFoldDB" id="X0GXM8"/>
<sequence>MSNTTCTMMIPTDTLISPRYMCMLRARRRRSAHPVITRMCSLRAL</sequence>
<reference evidence="1" key="1">
    <citation type="submission" date="2011-11" db="EMBL/GenBank/DDBJ databases">
        <title>The Genome Sequence of Fusarium oxysporum PHW808.</title>
        <authorList>
            <consortium name="The Broad Institute Genome Sequencing Platform"/>
            <person name="Ma L.-J."/>
            <person name="Gale L.R."/>
            <person name="Schwartz D.C."/>
            <person name="Zhou S."/>
            <person name="Corby-Kistler H."/>
            <person name="Young S.K."/>
            <person name="Zeng Q."/>
            <person name="Gargeya S."/>
            <person name="Fitzgerald M."/>
            <person name="Haas B."/>
            <person name="Abouelleil A."/>
            <person name="Alvarado L."/>
            <person name="Arachchi H.M."/>
            <person name="Berlin A."/>
            <person name="Brown A."/>
            <person name="Chapman S.B."/>
            <person name="Chen Z."/>
            <person name="Dunbar C."/>
            <person name="Freedman E."/>
            <person name="Gearin G."/>
            <person name="Goldberg J."/>
            <person name="Griggs A."/>
            <person name="Gujja S."/>
            <person name="Heiman D."/>
            <person name="Howarth C."/>
            <person name="Larson L."/>
            <person name="Lui A."/>
            <person name="MacDonald P.J.P."/>
            <person name="Montmayeur A."/>
            <person name="Murphy C."/>
            <person name="Neiman D."/>
            <person name="Pearson M."/>
            <person name="Priest M."/>
            <person name="Roberts A."/>
            <person name="Saif S."/>
            <person name="Shea T."/>
            <person name="Shenoy N."/>
            <person name="Sisk P."/>
            <person name="Stolte C."/>
            <person name="Sykes S."/>
            <person name="Wortman J."/>
            <person name="Nusbaum C."/>
            <person name="Birren B."/>
        </authorList>
    </citation>
    <scope>NUCLEOTIDE SEQUENCE [LARGE SCALE GENOMIC DNA]</scope>
    <source>
        <strain evidence="1">54008</strain>
    </source>
</reference>
<evidence type="ECO:0000313" key="1">
    <source>
        <dbReference type="EMBL" id="EXL64601.1"/>
    </source>
</evidence>
<gene>
    <name evidence="1" type="ORF">FOPG_19143</name>
</gene>
<accession>X0GXM8</accession>
<protein>
    <submittedName>
        <fullName evidence="1">Uncharacterized protein</fullName>
    </submittedName>
</protein>
<reference evidence="1" key="2">
    <citation type="submission" date="2014-03" db="EMBL/GenBank/DDBJ databases">
        <title>The Genome Annotation of Fusarium oxysporum PHW808.</title>
        <authorList>
            <consortium name="The Broad Institute Genomics Platform"/>
            <person name="Ma L.-J."/>
            <person name="Corby-Kistler H."/>
            <person name="Broz K."/>
            <person name="Gale L.R."/>
            <person name="Jonkers W."/>
            <person name="O'Donnell K."/>
            <person name="Ploetz R."/>
            <person name="Steinberg C."/>
            <person name="Schwartz D.C."/>
            <person name="VanEtten H."/>
            <person name="Zhou S."/>
            <person name="Young S.K."/>
            <person name="Zeng Q."/>
            <person name="Gargeya S."/>
            <person name="Fitzgerald M."/>
            <person name="Abouelleil A."/>
            <person name="Alvarado L."/>
            <person name="Chapman S.B."/>
            <person name="Gainer-Dewar J."/>
            <person name="Goldberg J."/>
            <person name="Griggs A."/>
            <person name="Gujja S."/>
            <person name="Hansen M."/>
            <person name="Howarth C."/>
            <person name="Imamovic A."/>
            <person name="Ireland A."/>
            <person name="Larimer J."/>
            <person name="McCowan C."/>
            <person name="Murphy C."/>
            <person name="Pearson M."/>
            <person name="Poon T.W."/>
            <person name="Priest M."/>
            <person name="Roberts A."/>
            <person name="Saif S."/>
            <person name="Shea T."/>
            <person name="Sykes S."/>
            <person name="Wortman J."/>
            <person name="Nusbaum C."/>
            <person name="Birren B."/>
        </authorList>
    </citation>
    <scope>NUCLEOTIDE SEQUENCE</scope>
    <source>
        <strain evidence="1">54008</strain>
    </source>
</reference>
<organism evidence="1">
    <name type="scientific">Fusarium oxysporum f. sp. conglutinans race 2 54008</name>
    <dbReference type="NCBI Taxonomy" id="1089457"/>
    <lineage>
        <taxon>Eukaryota</taxon>
        <taxon>Fungi</taxon>
        <taxon>Dikarya</taxon>
        <taxon>Ascomycota</taxon>
        <taxon>Pezizomycotina</taxon>
        <taxon>Sordariomycetes</taxon>
        <taxon>Hypocreomycetidae</taxon>
        <taxon>Hypocreales</taxon>
        <taxon>Nectriaceae</taxon>
        <taxon>Fusarium</taxon>
        <taxon>Fusarium oxysporum species complex</taxon>
    </lineage>
</organism>
<name>X0GXM8_FUSOX</name>